<dbReference type="AlphaFoldDB" id="A0A1I3D5S2"/>
<protein>
    <recommendedName>
        <fullName evidence="3">Photosynthesis system II assembly factor Ycf48/Hcf136-like domain-containing protein</fullName>
    </recommendedName>
</protein>
<evidence type="ECO:0008006" key="3">
    <source>
        <dbReference type="Google" id="ProtNLM"/>
    </source>
</evidence>
<organism evidence="1 2">
    <name type="scientific">Planctomicrobium piriforme</name>
    <dbReference type="NCBI Taxonomy" id="1576369"/>
    <lineage>
        <taxon>Bacteria</taxon>
        <taxon>Pseudomonadati</taxon>
        <taxon>Planctomycetota</taxon>
        <taxon>Planctomycetia</taxon>
        <taxon>Planctomycetales</taxon>
        <taxon>Planctomycetaceae</taxon>
        <taxon>Planctomicrobium</taxon>
    </lineage>
</organism>
<accession>A0A1I3D5S2</accession>
<evidence type="ECO:0000313" key="1">
    <source>
        <dbReference type="EMBL" id="SFH82036.1"/>
    </source>
</evidence>
<evidence type="ECO:0000313" key="2">
    <source>
        <dbReference type="Proteomes" id="UP000199518"/>
    </source>
</evidence>
<reference evidence="2" key="1">
    <citation type="submission" date="2016-10" db="EMBL/GenBank/DDBJ databases">
        <authorList>
            <person name="Varghese N."/>
            <person name="Submissions S."/>
        </authorList>
    </citation>
    <scope>NUCLEOTIDE SEQUENCE [LARGE SCALE GENOMIC DNA]</scope>
    <source>
        <strain evidence="2">DSM 26348</strain>
    </source>
</reference>
<sequence length="305" mass="33197">MQQSSALSGPLFIAVGENNLRAFSKDGITWINQATGWDWVQLWQICFAAGRCATVGKFWNDQMCMTTRDGVNWDRHKFEMKPSGTRLESIGAVGGKFIGVRHMDGGMPHMITSNDGVKWTDPVPMLTEQHAIRHDAFVRRFAHGNGLTVAIGDYGMRLVSHDLKSWKAAPHPVPKDTLIDLAFGNGAFVGGGLHGLRLRSTDGLNWTHRTVGEEGEHINSMLFDGRRFVGVGQGATFFSPDGIQWDRVPNHNAPTTAACGGGAYTGSIWPGKILHSADAITWNPVHTMPHNVLAINYGVLGDGVG</sequence>
<dbReference type="STRING" id="1576369.SAMN05421753_103102"/>
<name>A0A1I3D5S2_9PLAN</name>
<dbReference type="EMBL" id="FOQD01000003">
    <property type="protein sequence ID" value="SFH82036.1"/>
    <property type="molecule type" value="Genomic_DNA"/>
</dbReference>
<gene>
    <name evidence="1" type="ORF">SAMN05421753_103102</name>
</gene>
<keyword evidence="2" id="KW-1185">Reference proteome</keyword>
<dbReference type="OrthoDB" id="6987826at2"/>
<proteinExistence type="predicted"/>
<dbReference type="Proteomes" id="UP000199518">
    <property type="component" value="Unassembled WGS sequence"/>
</dbReference>
<dbReference type="SUPFAM" id="SSF110296">
    <property type="entry name" value="Oligoxyloglucan reducing end-specific cellobiohydrolase"/>
    <property type="match status" value="1"/>
</dbReference>
<dbReference type="RefSeq" id="WP_092048128.1">
    <property type="nucleotide sequence ID" value="NZ_FOQD01000003.1"/>
</dbReference>